<feature type="chain" id="PRO_5047029558" evidence="1">
    <location>
        <begin position="29"/>
        <end position="255"/>
    </location>
</feature>
<dbReference type="RefSeq" id="WP_066617302.1">
    <property type="nucleotide sequence ID" value="NZ_JBHSYQ010000006.1"/>
</dbReference>
<feature type="signal peptide" evidence="1">
    <location>
        <begin position="1"/>
        <end position="28"/>
    </location>
</feature>
<sequence>MKFLPTLYKKLTFSLTLFALTFSAISCSEDEDAPAGASTVTLEFQNQFEGQTLTLGQEYTNAHGHRVKFNSFRYYISNVKLSRPDGTQYVQPDSYRLIERTDERIRESFDLLEVPAGAYTSLTFSIGVDPTRNHSTDQVGDLDPNHFMAWNWDTGYKFLVAEGQYFNTAEATFRNFIYHVGHDANYRTVTLNLPSGWKLNGQDKTLALTVNAKTLFGGPNVIDLSATGFSTIHGGANAALVADNFQQMFQVKQGQ</sequence>
<dbReference type="InterPro" id="IPR046863">
    <property type="entry name" value="MbnP-like_dom"/>
</dbReference>
<dbReference type="PROSITE" id="PS51257">
    <property type="entry name" value="PROKAR_LIPOPROTEIN"/>
    <property type="match status" value="1"/>
</dbReference>
<dbReference type="Proteomes" id="UP001596405">
    <property type="component" value="Unassembled WGS sequence"/>
</dbReference>
<keyword evidence="1" id="KW-0732">Signal</keyword>
<reference evidence="4" key="1">
    <citation type="journal article" date="2019" name="Int. J. Syst. Evol. Microbiol.">
        <title>The Global Catalogue of Microorganisms (GCM) 10K type strain sequencing project: providing services to taxonomists for standard genome sequencing and annotation.</title>
        <authorList>
            <consortium name="The Broad Institute Genomics Platform"/>
            <consortium name="The Broad Institute Genome Sequencing Center for Infectious Disease"/>
            <person name="Wu L."/>
            <person name="Ma J."/>
        </authorList>
    </citation>
    <scope>NUCLEOTIDE SEQUENCE [LARGE SCALE GENOMIC DNA]</scope>
    <source>
        <strain evidence="4">CGMCC 4.7393</strain>
    </source>
</reference>
<dbReference type="EMBL" id="JBHSYQ010000006">
    <property type="protein sequence ID" value="MFC6998535.1"/>
    <property type="molecule type" value="Genomic_DNA"/>
</dbReference>
<protein>
    <submittedName>
        <fullName evidence="3">MbnP family protein</fullName>
    </submittedName>
</protein>
<dbReference type="Pfam" id="PF20243">
    <property type="entry name" value="MbnP"/>
    <property type="match status" value="1"/>
</dbReference>
<feature type="domain" description="Copper-binding protein MbnP-like" evidence="2">
    <location>
        <begin position="38"/>
        <end position="226"/>
    </location>
</feature>
<evidence type="ECO:0000256" key="1">
    <source>
        <dbReference type="SAM" id="SignalP"/>
    </source>
</evidence>
<gene>
    <name evidence="3" type="ORF">ACFQHR_12930</name>
</gene>
<accession>A0ABW2DNC0</accession>
<evidence type="ECO:0000259" key="2">
    <source>
        <dbReference type="Pfam" id="PF20243"/>
    </source>
</evidence>
<evidence type="ECO:0000313" key="4">
    <source>
        <dbReference type="Proteomes" id="UP001596405"/>
    </source>
</evidence>
<name>A0ABW2DNC0_9BACT</name>
<keyword evidence="4" id="KW-1185">Reference proteome</keyword>
<proteinExistence type="predicted"/>
<evidence type="ECO:0000313" key="3">
    <source>
        <dbReference type="EMBL" id="MFC6998535.1"/>
    </source>
</evidence>
<organism evidence="3 4">
    <name type="scientific">Rufibacter roseus</name>
    <dbReference type="NCBI Taxonomy" id="1567108"/>
    <lineage>
        <taxon>Bacteria</taxon>
        <taxon>Pseudomonadati</taxon>
        <taxon>Bacteroidota</taxon>
        <taxon>Cytophagia</taxon>
        <taxon>Cytophagales</taxon>
        <taxon>Hymenobacteraceae</taxon>
        <taxon>Rufibacter</taxon>
    </lineage>
</organism>
<comment type="caution">
    <text evidence="3">The sequence shown here is derived from an EMBL/GenBank/DDBJ whole genome shotgun (WGS) entry which is preliminary data.</text>
</comment>